<name>A0ABP0D5H3_9PEZI</name>
<evidence type="ECO:0000256" key="3">
    <source>
        <dbReference type="ARBA" id="ARBA00022833"/>
    </source>
</evidence>
<dbReference type="Proteomes" id="UP001642501">
    <property type="component" value="Unassembled WGS sequence"/>
</dbReference>
<feature type="compositionally biased region" description="Polar residues" evidence="8">
    <location>
        <begin position="761"/>
        <end position="771"/>
    </location>
</feature>
<feature type="compositionally biased region" description="Basic and acidic residues" evidence="8">
    <location>
        <begin position="38"/>
        <end position="47"/>
    </location>
</feature>
<reference evidence="10 11" key="1">
    <citation type="submission" date="2024-01" db="EMBL/GenBank/DDBJ databases">
        <authorList>
            <person name="Allen C."/>
            <person name="Tagirdzhanova G."/>
        </authorList>
    </citation>
    <scope>NUCLEOTIDE SEQUENCE [LARGE SCALE GENOMIC DNA]</scope>
    <source>
        <strain evidence="10 11">CBS 573.63</strain>
    </source>
</reference>
<accession>A0ABP0D5H3</accession>
<dbReference type="InterPro" id="IPR052202">
    <property type="entry name" value="Yeast_MetPath_Reg"/>
</dbReference>
<dbReference type="InterPro" id="IPR001138">
    <property type="entry name" value="Zn2Cys6_DnaBD"/>
</dbReference>
<feature type="region of interest" description="Disordered" evidence="8">
    <location>
        <begin position="1"/>
        <end position="48"/>
    </location>
</feature>
<evidence type="ECO:0000256" key="5">
    <source>
        <dbReference type="ARBA" id="ARBA00023125"/>
    </source>
</evidence>
<keyword evidence="4" id="KW-0805">Transcription regulation</keyword>
<sequence>MNASDIFRQGFIPGTLRPPAPPQQYYPQLPRQPPPPSRESDTDRDAPSRVAHTLTACCRCRQRKTRCDPTLPRCLPCERSGSVCEYYDSTKGRKMSRFYVLKLQEKVRQLEAELAHFTEEELPENNEDMIRPGGFVSLGGSDEPPRYLGPSSGIAMTRLLMEEAKRYTESQRISDLIPKLNARRIERMSRMQSIAGLQSGVGSSFSSGSLRKKSYPMISGYSAQSLPSRPIAERLVEVFNSRAQVFTPTLHEVLLDKHINEVYGGDTDPYKNFVVRMVMAIGLQKLDTQYAGLADSYYLAAMENFEDAIRPKDIRTLQCLVLIGQYSLLTPTRTNVYHIVGLATRICQQLAITDEKTIASGSQVNALQLDLRRRLSWIVATMELGLAHSMGRPNGLSKGNDFIDVGFFADIDDQYIKETGIEPGPISDKKRVAIHFCKMRMCQAEIRRVLYEKKRSEPQHENHPWFAQMETKMQQWLDSAPLQPAWCKSWFTGRYHTMIVALYRPSPQLSKPSPAAALRCYESSAHNTNLGGRQVRNNTIDITWVFLLTIFMSLNTILWSVSYPEVREQHPREETEELINTSLDVIDQCSERWPGASAASQLYSIFARACLQSYDTFENQQHHPQQAPPVFSATKYGGPETGFHSPSSDVDPSSPSPASAPPVQTLSSGEITQQQQAQQTPVFNTPQFGYLFDNSGELVNQTPFTYDEGPNAGQPQFRSGSIFLNPASTEPMGRRFSYFPPEGPPPMNSSDSSLQDEETPRTSTDSSQTTGVIDLSPSIITSPEAFISPPSGNSFISMSPATTIETASSPTPTPTMSQINALPVGTGFSQGMPLIKPVKFESPTGTPQIQQVQPFQWPPTQSVPPNKSMQQQKKRQQQQQQQQQPLPPPLERNPQTAVTAADWFSQQEPFISPYTFRSITGTGIGGYTPDPATAFTGYGLGGFGGLSNPLSPLTGSFGAVPAGIGGGPGSLGVPSLGLLSGGQANFNTAGSGGRPGVMDGFTMADAFGFGTGGPLNPQRQGSLSQEQQMELMDVLETEGMSDIDQFFTMGTGLTGIKSEEAGGLNW</sequence>
<feature type="domain" description="Zn(2)-C6 fungal-type" evidence="9">
    <location>
        <begin position="56"/>
        <end position="86"/>
    </location>
</feature>
<dbReference type="PANTHER" id="PTHR47782:SF8">
    <property type="entry name" value="ZN(II)2CYS6 TRANSCRIPTION FACTOR (EUROFUNG)"/>
    <property type="match status" value="1"/>
</dbReference>
<comment type="caution">
    <text evidence="10">The sequence shown here is derived from an EMBL/GenBank/DDBJ whole genome shotgun (WGS) entry which is preliminary data.</text>
</comment>
<protein>
    <recommendedName>
        <fullName evidence="9">Zn(2)-C6 fungal-type domain-containing protein</fullName>
    </recommendedName>
</protein>
<evidence type="ECO:0000256" key="7">
    <source>
        <dbReference type="ARBA" id="ARBA00023242"/>
    </source>
</evidence>
<dbReference type="SUPFAM" id="SSF57701">
    <property type="entry name" value="Zn2/Cys6 DNA-binding domain"/>
    <property type="match status" value="1"/>
</dbReference>
<organism evidence="10 11">
    <name type="scientific">Sporothrix epigloea</name>
    <dbReference type="NCBI Taxonomy" id="1892477"/>
    <lineage>
        <taxon>Eukaryota</taxon>
        <taxon>Fungi</taxon>
        <taxon>Dikarya</taxon>
        <taxon>Ascomycota</taxon>
        <taxon>Pezizomycotina</taxon>
        <taxon>Sordariomycetes</taxon>
        <taxon>Sordariomycetidae</taxon>
        <taxon>Ophiostomatales</taxon>
        <taxon>Ophiostomataceae</taxon>
        <taxon>Sporothrix</taxon>
    </lineage>
</organism>
<evidence type="ECO:0000256" key="6">
    <source>
        <dbReference type="ARBA" id="ARBA00023163"/>
    </source>
</evidence>
<evidence type="ECO:0000256" key="8">
    <source>
        <dbReference type="SAM" id="MobiDB-lite"/>
    </source>
</evidence>
<comment type="subcellular location">
    <subcellularLocation>
        <location evidence="1">Nucleus</location>
    </subcellularLocation>
</comment>
<evidence type="ECO:0000259" key="9">
    <source>
        <dbReference type="PROSITE" id="PS50048"/>
    </source>
</evidence>
<feature type="region of interest" description="Disordered" evidence="8">
    <location>
        <begin position="856"/>
        <end position="895"/>
    </location>
</feature>
<proteinExistence type="predicted"/>
<feature type="region of interest" description="Disordered" evidence="8">
    <location>
        <begin position="619"/>
        <end position="678"/>
    </location>
</feature>
<keyword evidence="7" id="KW-0539">Nucleus</keyword>
<keyword evidence="2" id="KW-0479">Metal-binding</keyword>
<dbReference type="Gene3D" id="4.10.240.10">
    <property type="entry name" value="Zn(2)-C6 fungal-type DNA-binding domain"/>
    <property type="match status" value="1"/>
</dbReference>
<evidence type="ECO:0000313" key="11">
    <source>
        <dbReference type="Proteomes" id="UP001642501"/>
    </source>
</evidence>
<keyword evidence="3" id="KW-0862">Zinc</keyword>
<dbReference type="Pfam" id="PF00172">
    <property type="entry name" value="Zn_clus"/>
    <property type="match status" value="1"/>
</dbReference>
<dbReference type="EMBL" id="CAWUOM010000003">
    <property type="protein sequence ID" value="CAK7262918.1"/>
    <property type="molecule type" value="Genomic_DNA"/>
</dbReference>
<dbReference type="InterPro" id="IPR036864">
    <property type="entry name" value="Zn2-C6_fun-type_DNA-bd_sf"/>
</dbReference>
<evidence type="ECO:0000256" key="1">
    <source>
        <dbReference type="ARBA" id="ARBA00004123"/>
    </source>
</evidence>
<dbReference type="PROSITE" id="PS00463">
    <property type="entry name" value="ZN2_CY6_FUNGAL_1"/>
    <property type="match status" value="1"/>
</dbReference>
<keyword evidence="5" id="KW-0238">DNA-binding</keyword>
<keyword evidence="11" id="KW-1185">Reference proteome</keyword>
<dbReference type="CDD" id="cd12148">
    <property type="entry name" value="fungal_TF_MHR"/>
    <property type="match status" value="1"/>
</dbReference>
<evidence type="ECO:0000256" key="2">
    <source>
        <dbReference type="ARBA" id="ARBA00022723"/>
    </source>
</evidence>
<dbReference type="CDD" id="cd00067">
    <property type="entry name" value="GAL4"/>
    <property type="match status" value="1"/>
</dbReference>
<feature type="region of interest" description="Disordered" evidence="8">
    <location>
        <begin position="729"/>
        <end position="771"/>
    </location>
</feature>
<gene>
    <name evidence="10" type="ORF">SEPCBS57363_000301</name>
</gene>
<keyword evidence="6" id="KW-0804">Transcription</keyword>
<evidence type="ECO:0000256" key="4">
    <source>
        <dbReference type="ARBA" id="ARBA00023015"/>
    </source>
</evidence>
<dbReference type="SMART" id="SM00066">
    <property type="entry name" value="GAL4"/>
    <property type="match status" value="1"/>
</dbReference>
<dbReference type="PANTHER" id="PTHR47782">
    <property type="entry name" value="ZN(II)2CYS6 TRANSCRIPTION FACTOR (EUROFUNG)-RELATED"/>
    <property type="match status" value="1"/>
</dbReference>
<dbReference type="PROSITE" id="PS50048">
    <property type="entry name" value="ZN2_CY6_FUNGAL_2"/>
    <property type="match status" value="1"/>
</dbReference>
<feature type="compositionally biased region" description="Polar residues" evidence="8">
    <location>
        <begin position="856"/>
        <end position="869"/>
    </location>
</feature>
<feature type="compositionally biased region" description="Pro residues" evidence="8">
    <location>
        <begin position="16"/>
        <end position="37"/>
    </location>
</feature>
<evidence type="ECO:0000313" key="10">
    <source>
        <dbReference type="EMBL" id="CAK7262918.1"/>
    </source>
</evidence>
<dbReference type="Pfam" id="PF04082">
    <property type="entry name" value="Fungal_trans"/>
    <property type="match status" value="1"/>
</dbReference>
<dbReference type="InterPro" id="IPR007219">
    <property type="entry name" value="XnlR_reg_dom"/>
</dbReference>